<feature type="transmembrane region" description="Helical" evidence="2">
    <location>
        <begin position="21"/>
        <end position="42"/>
    </location>
</feature>
<sequence length="231" mass="25419">MRFNERFAVYLRRHKKRLSDNEVNALLVVAGVILAAIFPFVYNPPGGYLSDDNKKSADVSLNYNNVTDHVNSTLHVNVTSNPNTNSTGAEGPRVAMGETQFTFITIIIETFFLTVLSLITLLLPDGFFGFILLAALMGFVYLYFIFTLVIIRSMGDKAAEFIYYLLVLLTYGACASLYMSGSRTVTRLEGLKYRLMKNRYLERSTIAAAPASGGGDEGMETAAQTTPSASS</sequence>
<protein>
    <submittedName>
        <fullName evidence="3">Ankyrin repeat-containing protein</fullName>
    </submittedName>
</protein>
<name>A0A1R3J284_COCAP</name>
<keyword evidence="2" id="KW-0812">Transmembrane</keyword>
<feature type="region of interest" description="Disordered" evidence="1">
    <location>
        <begin position="211"/>
        <end position="231"/>
    </location>
</feature>
<comment type="caution">
    <text evidence="3">The sequence shown here is derived from an EMBL/GenBank/DDBJ whole genome shotgun (WGS) entry which is preliminary data.</text>
</comment>
<keyword evidence="4" id="KW-1185">Reference proteome</keyword>
<dbReference type="EMBL" id="AWWV01008860">
    <property type="protein sequence ID" value="OMO88944.1"/>
    <property type="molecule type" value="Genomic_DNA"/>
</dbReference>
<feature type="transmembrane region" description="Helical" evidence="2">
    <location>
        <begin position="101"/>
        <end position="123"/>
    </location>
</feature>
<feature type="compositionally biased region" description="Polar residues" evidence="1">
    <location>
        <begin position="222"/>
        <end position="231"/>
    </location>
</feature>
<dbReference type="AlphaFoldDB" id="A0A1R3J284"/>
<dbReference type="Gramene" id="OMO88944">
    <property type="protein sequence ID" value="OMO88944"/>
    <property type="gene ID" value="CCACVL1_08103"/>
</dbReference>
<evidence type="ECO:0000313" key="3">
    <source>
        <dbReference type="EMBL" id="OMO88944.1"/>
    </source>
</evidence>
<feature type="transmembrane region" description="Helical" evidence="2">
    <location>
        <begin position="161"/>
        <end position="179"/>
    </location>
</feature>
<evidence type="ECO:0000313" key="4">
    <source>
        <dbReference type="Proteomes" id="UP000188268"/>
    </source>
</evidence>
<gene>
    <name evidence="3" type="ORF">CCACVL1_08103</name>
</gene>
<evidence type="ECO:0000256" key="2">
    <source>
        <dbReference type="SAM" id="Phobius"/>
    </source>
</evidence>
<reference evidence="3 4" key="1">
    <citation type="submission" date="2013-09" db="EMBL/GenBank/DDBJ databases">
        <title>Corchorus capsularis genome sequencing.</title>
        <authorList>
            <person name="Alam M."/>
            <person name="Haque M.S."/>
            <person name="Islam M.S."/>
            <person name="Emdad E.M."/>
            <person name="Islam M.M."/>
            <person name="Ahmed B."/>
            <person name="Halim A."/>
            <person name="Hossen Q.M.M."/>
            <person name="Hossain M.Z."/>
            <person name="Ahmed R."/>
            <person name="Khan M.M."/>
            <person name="Islam R."/>
            <person name="Rashid M.M."/>
            <person name="Khan S.A."/>
            <person name="Rahman M.S."/>
            <person name="Alam M."/>
        </authorList>
    </citation>
    <scope>NUCLEOTIDE SEQUENCE [LARGE SCALE GENOMIC DNA]</scope>
    <source>
        <strain evidence="4">cv. CVL-1</strain>
        <tissue evidence="3">Whole seedling</tissue>
    </source>
</reference>
<organism evidence="3 4">
    <name type="scientific">Corchorus capsularis</name>
    <name type="common">Jute</name>
    <dbReference type="NCBI Taxonomy" id="210143"/>
    <lineage>
        <taxon>Eukaryota</taxon>
        <taxon>Viridiplantae</taxon>
        <taxon>Streptophyta</taxon>
        <taxon>Embryophyta</taxon>
        <taxon>Tracheophyta</taxon>
        <taxon>Spermatophyta</taxon>
        <taxon>Magnoliopsida</taxon>
        <taxon>eudicotyledons</taxon>
        <taxon>Gunneridae</taxon>
        <taxon>Pentapetalae</taxon>
        <taxon>rosids</taxon>
        <taxon>malvids</taxon>
        <taxon>Malvales</taxon>
        <taxon>Malvaceae</taxon>
        <taxon>Grewioideae</taxon>
        <taxon>Apeibeae</taxon>
        <taxon>Corchorus</taxon>
    </lineage>
</organism>
<keyword evidence="2" id="KW-1133">Transmembrane helix</keyword>
<dbReference type="OrthoDB" id="10567541at2759"/>
<proteinExistence type="predicted"/>
<feature type="transmembrane region" description="Helical" evidence="2">
    <location>
        <begin position="130"/>
        <end position="155"/>
    </location>
</feature>
<accession>A0A1R3J284</accession>
<dbReference type="Proteomes" id="UP000188268">
    <property type="component" value="Unassembled WGS sequence"/>
</dbReference>
<evidence type="ECO:0000256" key="1">
    <source>
        <dbReference type="SAM" id="MobiDB-lite"/>
    </source>
</evidence>
<keyword evidence="2" id="KW-0472">Membrane</keyword>